<dbReference type="InterPro" id="IPR011659">
    <property type="entry name" value="WD40"/>
</dbReference>
<feature type="region of interest" description="Disordered" evidence="1">
    <location>
        <begin position="567"/>
        <end position="592"/>
    </location>
</feature>
<accession>A0AAE4CC84</accession>
<dbReference type="InterPro" id="IPR050585">
    <property type="entry name" value="Xaa-Pro_dipeptidyl-ppase/CocE"/>
</dbReference>
<dbReference type="GO" id="GO:0004177">
    <property type="term" value="F:aminopeptidase activity"/>
    <property type="evidence" value="ECO:0007669"/>
    <property type="project" value="UniProtKB-KW"/>
</dbReference>
<dbReference type="PANTHER" id="PTHR43056:SF5">
    <property type="entry name" value="PEPTIDASE S9 PROLYL OLIGOPEPTIDASE CATALYTIC DOMAIN-CONTAINING PROTEIN"/>
    <property type="match status" value="1"/>
</dbReference>
<dbReference type="RefSeq" id="WP_310370168.1">
    <property type="nucleotide sequence ID" value="NZ_JAVDYB010000001.1"/>
</dbReference>
<reference evidence="3" key="1">
    <citation type="submission" date="2023-07" db="EMBL/GenBank/DDBJ databases">
        <title>Sequencing the genomes of 1000 actinobacteria strains.</title>
        <authorList>
            <person name="Klenk H.-P."/>
        </authorList>
    </citation>
    <scope>NUCLEOTIDE SEQUENCE</scope>
    <source>
        <strain evidence="3">DSM 44707</strain>
    </source>
</reference>
<dbReference type="GO" id="GO:0006508">
    <property type="term" value="P:proteolysis"/>
    <property type="evidence" value="ECO:0007669"/>
    <property type="project" value="InterPro"/>
</dbReference>
<dbReference type="GO" id="GO:0008236">
    <property type="term" value="F:serine-type peptidase activity"/>
    <property type="evidence" value="ECO:0007669"/>
    <property type="project" value="InterPro"/>
</dbReference>
<evidence type="ECO:0000259" key="2">
    <source>
        <dbReference type="Pfam" id="PF00326"/>
    </source>
</evidence>
<dbReference type="InterPro" id="IPR001375">
    <property type="entry name" value="Peptidase_S9_cat"/>
</dbReference>
<dbReference type="EMBL" id="JAVDYB010000001">
    <property type="protein sequence ID" value="MDR7277709.1"/>
    <property type="molecule type" value="Genomic_DNA"/>
</dbReference>
<dbReference type="InterPro" id="IPR029058">
    <property type="entry name" value="AB_hydrolase_fold"/>
</dbReference>
<dbReference type="SUPFAM" id="SSF82171">
    <property type="entry name" value="DPP6 N-terminal domain-like"/>
    <property type="match status" value="1"/>
</dbReference>
<dbReference type="Pfam" id="PF07676">
    <property type="entry name" value="PD40"/>
    <property type="match status" value="1"/>
</dbReference>
<keyword evidence="4" id="KW-1185">Reference proteome</keyword>
<keyword evidence="3" id="KW-0378">Hydrolase</keyword>
<name>A0AAE4CC84_9ACTN</name>
<evidence type="ECO:0000256" key="1">
    <source>
        <dbReference type="SAM" id="MobiDB-lite"/>
    </source>
</evidence>
<evidence type="ECO:0000313" key="3">
    <source>
        <dbReference type="EMBL" id="MDR7277709.1"/>
    </source>
</evidence>
<feature type="compositionally biased region" description="Low complexity" evidence="1">
    <location>
        <begin position="571"/>
        <end position="582"/>
    </location>
</feature>
<comment type="caution">
    <text evidence="3">The sequence shown here is derived from an EMBL/GenBank/DDBJ whole genome shotgun (WGS) entry which is preliminary data.</text>
</comment>
<dbReference type="PANTHER" id="PTHR43056">
    <property type="entry name" value="PEPTIDASE S9 PROLYL OLIGOPEPTIDASE"/>
    <property type="match status" value="1"/>
</dbReference>
<dbReference type="Gene3D" id="3.40.50.1820">
    <property type="entry name" value="alpha/beta hydrolase"/>
    <property type="match status" value="1"/>
</dbReference>
<evidence type="ECO:0000313" key="4">
    <source>
        <dbReference type="Proteomes" id="UP001183643"/>
    </source>
</evidence>
<keyword evidence="3" id="KW-0031">Aminopeptidase</keyword>
<organism evidence="3 4">
    <name type="scientific">Catenuloplanes atrovinosus</name>
    <dbReference type="NCBI Taxonomy" id="137266"/>
    <lineage>
        <taxon>Bacteria</taxon>
        <taxon>Bacillati</taxon>
        <taxon>Actinomycetota</taxon>
        <taxon>Actinomycetes</taxon>
        <taxon>Micromonosporales</taxon>
        <taxon>Micromonosporaceae</taxon>
        <taxon>Catenuloplanes</taxon>
    </lineage>
</organism>
<keyword evidence="3" id="KW-0645">Protease</keyword>
<proteinExistence type="predicted"/>
<dbReference type="SUPFAM" id="SSF53474">
    <property type="entry name" value="alpha/beta-Hydrolases"/>
    <property type="match status" value="1"/>
</dbReference>
<protein>
    <submittedName>
        <fullName evidence="3">Dipeptidyl aminopeptidase/acylaminoacyl peptidase</fullName>
    </submittedName>
</protein>
<dbReference type="AlphaFoldDB" id="A0AAE4CC84"/>
<feature type="domain" description="Peptidase S9 prolyl oligopeptidase catalytic" evidence="2">
    <location>
        <begin position="429"/>
        <end position="532"/>
    </location>
</feature>
<dbReference type="Proteomes" id="UP001183643">
    <property type="component" value="Unassembled WGS sequence"/>
</dbReference>
<dbReference type="Pfam" id="PF00326">
    <property type="entry name" value="Peptidase_S9"/>
    <property type="match status" value="1"/>
</dbReference>
<gene>
    <name evidence="3" type="ORF">J2S41_004487</name>
</gene>
<sequence>MAAEHPQAASVGLRPVTCRRQPHVVTLRSVCCDRSVDGELRPVTKVPVGEWSISDPGSSFDWLTSDSTALWWLEYQPPANQSVVMRWSAGRLIAHSASGGGIGSRLHAYGGRPYTVVQPDQVAALDAETSQFSGSPLTSEGPFAYGDLSTGSGEVFAIREHENGDDLVTATPNGTNIRILLSVNGFLASPRWTTGRLAWSQWSASVMPWDSCELWVADYARGGQIANARRIAGGADESAVQPTWSADGSLYFISDRSGWWNLYRWHDGEPQAVAPMSAECATAPWESGYANYALLPGGRVAMTTQNGPRQRLLVVELDGSSRAIETPYTSFKPYLAAHGDRVGLIGASTTNVSEIALVATDGSDSVQVIRRPALSSAEETLSHPEVLQVDSAGGPVIVTLYPPMPPPHEAPPLIVRPHAGPTYHSELRLDSEVQFFTSRGFAVADVDYRGSTGYGRAFRKALDGNWGAFDVEDCEACAIQLIEEGRVRADAVFISGASAGGYTALKAACRSGPFAMAVARSAIVNPNSWRTTAPRFQRPHAAILASAISPVDARQIRASTDHSWCGRRGRTFQGRRGFSTRGESTQPSRRSSYIRRNRSLYERYDTKGCP</sequence>